<dbReference type="Gene3D" id="2.70.98.10">
    <property type="match status" value="1"/>
</dbReference>
<dbReference type="GO" id="GO:0009341">
    <property type="term" value="C:beta-galactosidase complex"/>
    <property type="evidence" value="ECO:0007669"/>
    <property type="project" value="InterPro"/>
</dbReference>
<dbReference type="InterPro" id="IPR014718">
    <property type="entry name" value="GH-type_carb-bd"/>
</dbReference>
<protein>
    <recommendedName>
        <fullName evidence="1">Beta galactosidase small chain/ domain-containing protein</fullName>
    </recommendedName>
</protein>
<evidence type="ECO:0000313" key="2">
    <source>
        <dbReference type="EMBL" id="MDI6450649.1"/>
    </source>
</evidence>
<dbReference type="Pfam" id="PF02929">
    <property type="entry name" value="Bgal_small_N"/>
    <property type="match status" value="1"/>
</dbReference>
<accession>A0AAW6U430</accession>
<sequence>MIDRVIWTWILLGVWAAGGIPAAPADKSVAPRIQIALEKVRADFDGRLEVRNGYDSTNLAACRFEVQLVEFPGPDDPEGRRKAFFRRAVGGPDVPAQDKGWLDLELPGNWKDADALVLVAFDPQGEELWTWSWFVHDKDHYAEKYVTTEAEEAPGVEVVGAPNEIHLRAGPLVLRFVGNSGELVGVTLDERPIAFAAGPKLIGGATAPSKVSFSQTGEAVSLNVTYTGEMDYVRWQLCPTGWVRLECQYELEGALQVFGIGFEYPQDRVRGVRWLGRGPDRVWKDRMKGEVLDIHSNTSEDRTPGLKRGVPEFKGYYRDWNWAILETDQGAITIVNATEDLFLALYRPEDSPDPRNMKPNAPDTGIAFLHGIPAIGSRFLNPEAPGPEREKNVAAGRYRTTVWFHFGGVEGPSRPANVRQRTARNGQM</sequence>
<name>A0AAW6U430_9BACT</name>
<dbReference type="RefSeq" id="WP_349246060.1">
    <property type="nucleotide sequence ID" value="NZ_JASCXX010000023.1"/>
</dbReference>
<dbReference type="InterPro" id="IPR011013">
    <property type="entry name" value="Gal_mutarotase_sf_dom"/>
</dbReference>
<feature type="domain" description="Beta galactosidase small chain/" evidence="1">
    <location>
        <begin position="232"/>
        <end position="326"/>
    </location>
</feature>
<reference evidence="2" key="1">
    <citation type="submission" date="2023-05" db="EMBL/GenBank/DDBJ databases">
        <title>Anaerotaeda fermentans gen. nov., sp. nov., a novel anaerobic planctomycete of the new family within the order Sedimentisphaerales isolated from Taman Peninsula, Russia.</title>
        <authorList>
            <person name="Khomyakova M.A."/>
            <person name="Merkel A.Y."/>
            <person name="Slobodkin A.I."/>
        </authorList>
    </citation>
    <scope>NUCLEOTIDE SEQUENCE</scope>
    <source>
        <strain evidence="2">M17dextr</strain>
    </source>
</reference>
<dbReference type="AlphaFoldDB" id="A0AAW6U430"/>
<evidence type="ECO:0000259" key="1">
    <source>
        <dbReference type="Pfam" id="PF02929"/>
    </source>
</evidence>
<dbReference type="EMBL" id="JASCXX010000023">
    <property type="protein sequence ID" value="MDI6450649.1"/>
    <property type="molecule type" value="Genomic_DNA"/>
</dbReference>
<proteinExistence type="predicted"/>
<dbReference type="SUPFAM" id="SSF74650">
    <property type="entry name" value="Galactose mutarotase-like"/>
    <property type="match status" value="1"/>
</dbReference>
<dbReference type="GO" id="GO:0004565">
    <property type="term" value="F:beta-galactosidase activity"/>
    <property type="evidence" value="ECO:0007669"/>
    <property type="project" value="InterPro"/>
</dbReference>
<keyword evidence="3" id="KW-1185">Reference proteome</keyword>
<dbReference type="InterPro" id="IPR004199">
    <property type="entry name" value="B-gal_small/dom_5"/>
</dbReference>
<dbReference type="Proteomes" id="UP001431776">
    <property type="component" value="Unassembled WGS sequence"/>
</dbReference>
<dbReference type="GO" id="GO:0030246">
    <property type="term" value="F:carbohydrate binding"/>
    <property type="evidence" value="ECO:0007669"/>
    <property type="project" value="InterPro"/>
</dbReference>
<gene>
    <name evidence="2" type="ORF">QJ522_16445</name>
</gene>
<dbReference type="GO" id="GO:0005975">
    <property type="term" value="P:carbohydrate metabolic process"/>
    <property type="evidence" value="ECO:0007669"/>
    <property type="project" value="InterPro"/>
</dbReference>
<comment type="caution">
    <text evidence="2">The sequence shown here is derived from an EMBL/GenBank/DDBJ whole genome shotgun (WGS) entry which is preliminary data.</text>
</comment>
<evidence type="ECO:0000313" key="3">
    <source>
        <dbReference type="Proteomes" id="UP001431776"/>
    </source>
</evidence>
<organism evidence="2 3">
    <name type="scientific">Anaerobaca lacustris</name>
    <dbReference type="NCBI Taxonomy" id="3044600"/>
    <lineage>
        <taxon>Bacteria</taxon>
        <taxon>Pseudomonadati</taxon>
        <taxon>Planctomycetota</taxon>
        <taxon>Phycisphaerae</taxon>
        <taxon>Sedimentisphaerales</taxon>
        <taxon>Anaerobacaceae</taxon>
        <taxon>Anaerobaca</taxon>
    </lineage>
</organism>